<keyword evidence="1" id="KW-0812">Transmembrane</keyword>
<name>A0A2H3B0N4_9AGAR</name>
<feature type="transmembrane region" description="Helical" evidence="1">
    <location>
        <begin position="12"/>
        <end position="35"/>
    </location>
</feature>
<keyword evidence="1" id="KW-1133">Transmembrane helix</keyword>
<organism evidence="2 3">
    <name type="scientific">Armillaria solidipes</name>
    <dbReference type="NCBI Taxonomy" id="1076256"/>
    <lineage>
        <taxon>Eukaryota</taxon>
        <taxon>Fungi</taxon>
        <taxon>Dikarya</taxon>
        <taxon>Basidiomycota</taxon>
        <taxon>Agaricomycotina</taxon>
        <taxon>Agaricomycetes</taxon>
        <taxon>Agaricomycetidae</taxon>
        <taxon>Agaricales</taxon>
        <taxon>Marasmiineae</taxon>
        <taxon>Physalacriaceae</taxon>
        <taxon>Armillaria</taxon>
    </lineage>
</organism>
<evidence type="ECO:0000313" key="2">
    <source>
        <dbReference type="EMBL" id="PBK62474.1"/>
    </source>
</evidence>
<evidence type="ECO:0000256" key="1">
    <source>
        <dbReference type="SAM" id="Phobius"/>
    </source>
</evidence>
<evidence type="ECO:0000313" key="3">
    <source>
        <dbReference type="Proteomes" id="UP000218334"/>
    </source>
</evidence>
<dbReference type="EMBL" id="KZ293466">
    <property type="protein sequence ID" value="PBK62474.1"/>
    <property type="molecule type" value="Genomic_DNA"/>
</dbReference>
<keyword evidence="1" id="KW-0472">Membrane</keyword>
<protein>
    <submittedName>
        <fullName evidence="2">Uncharacterized protein</fullName>
    </submittedName>
</protein>
<dbReference type="AlphaFoldDB" id="A0A2H3B0N4"/>
<keyword evidence="3" id="KW-1185">Reference proteome</keyword>
<gene>
    <name evidence="2" type="ORF">ARMSODRAFT_1024887</name>
</gene>
<reference evidence="3" key="1">
    <citation type="journal article" date="2017" name="Nat. Ecol. Evol.">
        <title>Genome expansion and lineage-specific genetic innovations in the forest pathogenic fungi Armillaria.</title>
        <authorList>
            <person name="Sipos G."/>
            <person name="Prasanna A.N."/>
            <person name="Walter M.C."/>
            <person name="O'Connor E."/>
            <person name="Balint B."/>
            <person name="Krizsan K."/>
            <person name="Kiss B."/>
            <person name="Hess J."/>
            <person name="Varga T."/>
            <person name="Slot J."/>
            <person name="Riley R."/>
            <person name="Boka B."/>
            <person name="Rigling D."/>
            <person name="Barry K."/>
            <person name="Lee J."/>
            <person name="Mihaltcheva S."/>
            <person name="LaButti K."/>
            <person name="Lipzen A."/>
            <person name="Waldron R."/>
            <person name="Moloney N.M."/>
            <person name="Sperisen C."/>
            <person name="Kredics L."/>
            <person name="Vagvoelgyi C."/>
            <person name="Patrignani A."/>
            <person name="Fitzpatrick D."/>
            <person name="Nagy I."/>
            <person name="Doyle S."/>
            <person name="Anderson J.B."/>
            <person name="Grigoriev I.V."/>
            <person name="Gueldener U."/>
            <person name="Muensterkoetter M."/>
            <person name="Nagy L.G."/>
        </authorList>
    </citation>
    <scope>NUCLEOTIDE SEQUENCE [LARGE SCALE GENOMIC DNA]</scope>
    <source>
        <strain evidence="3">28-4</strain>
    </source>
</reference>
<dbReference type="STRING" id="1076256.A0A2H3B0N4"/>
<dbReference type="Proteomes" id="UP000218334">
    <property type="component" value="Unassembled WGS sequence"/>
</dbReference>
<proteinExistence type="predicted"/>
<accession>A0A2H3B0N4</accession>
<sequence length="120" mass="13559">MQITADFSTHTLTALTATILGVTGIFTLFILYRTYKYEIGRLFRRLFVYAPRLPTPAYFSHPASSTLTYYGHPGGAFHPHPYNHLSAPYIDPDVPDNWNTFPTLLTMLVMGTRETKCGLV</sequence>